<evidence type="ECO:0000256" key="1">
    <source>
        <dbReference type="SAM" id="SignalP"/>
    </source>
</evidence>
<evidence type="ECO:0000313" key="2">
    <source>
        <dbReference type="EMBL" id="CUO89085.1"/>
    </source>
</evidence>
<reference evidence="3 5" key="2">
    <citation type="submission" date="2018-06" db="EMBL/GenBank/DDBJ databases">
        <authorList>
            <consortium name="Pathogen Informatics"/>
            <person name="Doyle S."/>
        </authorList>
    </citation>
    <scope>NUCLEOTIDE SEQUENCE [LARGE SCALE GENOMIC DNA]</scope>
    <source>
        <strain evidence="3 5">NCTC11224</strain>
    </source>
</reference>
<name>A0A174IVT0_9FIRM</name>
<dbReference type="EMBL" id="CZAB01000015">
    <property type="protein sequence ID" value="CUO89085.1"/>
    <property type="molecule type" value="Genomic_DNA"/>
</dbReference>
<accession>A0A174IVT0</accession>
<proteinExistence type="predicted"/>
<protein>
    <submittedName>
        <fullName evidence="2">Uncharacterized protein</fullName>
    </submittedName>
</protein>
<evidence type="ECO:0000313" key="5">
    <source>
        <dbReference type="Proteomes" id="UP000251853"/>
    </source>
</evidence>
<keyword evidence="1" id="KW-0732">Signal</keyword>
<sequence>MKIRTIMTAAATGILLTAAGSSLAWGAGRTCPRGYAGCTDYEYCRSHEHGDCEGRWSEDGDWICPDGKTMDRRPHQALQGMDAMAETALMADAAAVHITDRKTVLHLAVPDIWSGYAAGIRCRRP</sequence>
<dbReference type="Proteomes" id="UP000251853">
    <property type="component" value="Unassembled WGS sequence"/>
</dbReference>
<evidence type="ECO:0000313" key="4">
    <source>
        <dbReference type="Proteomes" id="UP000095512"/>
    </source>
</evidence>
<gene>
    <name evidence="2" type="ORF">ERS852480_02151</name>
    <name evidence="3" type="ORF">NCTC11224_04002</name>
</gene>
<keyword evidence="5" id="KW-1185">Reference proteome</keyword>
<dbReference type="AlphaFoldDB" id="A0A174IVT0"/>
<evidence type="ECO:0000313" key="3">
    <source>
        <dbReference type="EMBL" id="SQB14948.1"/>
    </source>
</evidence>
<reference evidence="2 4" key="1">
    <citation type="submission" date="2015-09" db="EMBL/GenBank/DDBJ databases">
        <authorList>
            <consortium name="Pathogen Informatics"/>
        </authorList>
    </citation>
    <scope>NUCLEOTIDE SEQUENCE [LARGE SCALE GENOMIC DNA]</scope>
    <source>
        <strain evidence="2 4">2789STDY5834865</strain>
    </source>
</reference>
<dbReference type="Proteomes" id="UP000095512">
    <property type="component" value="Unassembled WGS sequence"/>
</dbReference>
<feature type="chain" id="PRO_5042332965" evidence="1">
    <location>
        <begin position="25"/>
        <end position="125"/>
    </location>
</feature>
<organism evidence="2 4">
    <name type="scientific">Enterocloster clostridioformis</name>
    <dbReference type="NCBI Taxonomy" id="1531"/>
    <lineage>
        <taxon>Bacteria</taxon>
        <taxon>Bacillati</taxon>
        <taxon>Bacillota</taxon>
        <taxon>Clostridia</taxon>
        <taxon>Lachnospirales</taxon>
        <taxon>Lachnospiraceae</taxon>
        <taxon>Enterocloster</taxon>
    </lineage>
</organism>
<dbReference type="EMBL" id="UAVW01000016">
    <property type="protein sequence ID" value="SQB14948.1"/>
    <property type="molecule type" value="Genomic_DNA"/>
</dbReference>
<feature type="signal peptide" evidence="1">
    <location>
        <begin position="1"/>
        <end position="24"/>
    </location>
</feature>